<feature type="region of interest" description="Disordered" evidence="1">
    <location>
        <begin position="244"/>
        <end position="305"/>
    </location>
</feature>
<gene>
    <name evidence="2" type="ORF">PISL3812_00818</name>
</gene>
<feature type="compositionally biased region" description="Pro residues" evidence="1">
    <location>
        <begin position="254"/>
        <end position="269"/>
    </location>
</feature>
<dbReference type="EMBL" id="CVMT01000001">
    <property type="protein sequence ID" value="CRG83467.1"/>
    <property type="molecule type" value="Genomic_DNA"/>
</dbReference>
<proteinExistence type="predicted"/>
<reference evidence="2 3" key="1">
    <citation type="submission" date="2015-04" db="EMBL/GenBank/DDBJ databases">
        <authorList>
            <person name="Syromyatnikov M.Y."/>
            <person name="Popov V.N."/>
        </authorList>
    </citation>
    <scope>NUCLEOTIDE SEQUENCE [LARGE SCALE GENOMIC DNA]</scope>
    <source>
        <strain evidence="2">WF-38-12</strain>
    </source>
</reference>
<dbReference type="AlphaFoldDB" id="A0A0U1LKC4"/>
<keyword evidence="3" id="KW-1185">Reference proteome</keyword>
<protein>
    <submittedName>
        <fullName evidence="2">Uncharacterized protein</fullName>
    </submittedName>
</protein>
<accession>A0A0U1LKC4</accession>
<evidence type="ECO:0000313" key="2">
    <source>
        <dbReference type="EMBL" id="CRG83467.1"/>
    </source>
</evidence>
<name>A0A0U1LKC4_TALIS</name>
<dbReference type="Proteomes" id="UP000054383">
    <property type="component" value="Unassembled WGS sequence"/>
</dbReference>
<organism evidence="2 3">
    <name type="scientific">Talaromyces islandicus</name>
    <name type="common">Penicillium islandicum</name>
    <dbReference type="NCBI Taxonomy" id="28573"/>
    <lineage>
        <taxon>Eukaryota</taxon>
        <taxon>Fungi</taxon>
        <taxon>Dikarya</taxon>
        <taxon>Ascomycota</taxon>
        <taxon>Pezizomycotina</taxon>
        <taxon>Eurotiomycetes</taxon>
        <taxon>Eurotiomycetidae</taxon>
        <taxon>Eurotiales</taxon>
        <taxon>Trichocomaceae</taxon>
        <taxon>Talaromyces</taxon>
        <taxon>Talaromyces sect. Islandici</taxon>
    </lineage>
</organism>
<dbReference type="OrthoDB" id="10301315at2759"/>
<sequence>MQPNKSGQGNEYLSEPKLDAFCPSLLEFPELERLCSRLTFRPDSSFLLIRATFPILVHHFTSIRGFSIISGKPGDHDGAPEFALVVRNAIEQPAYSGLIIDHVLIMFLPAQSPRDFAAIQDDRHIRTELEMKIENRVFPAEESHIPHGWPFAIVIHGVGRFGFYKYDGNKPPGSRVFKYGDFDLQLPEDWYHLVDDWNIVNKVLRHMSTAKFPLHQEPPYPSTFYVPQLFTMATMLMFSQHPAMHRQIESELPPQDPPPAPQPETPNPEQPVVSIDMTHPQGPMDFIDPRNLHPPNWRDPSRKWK</sequence>
<evidence type="ECO:0000256" key="1">
    <source>
        <dbReference type="SAM" id="MobiDB-lite"/>
    </source>
</evidence>
<evidence type="ECO:0000313" key="3">
    <source>
        <dbReference type="Proteomes" id="UP000054383"/>
    </source>
</evidence>